<gene>
    <name evidence="2" type="ORF">R3P38DRAFT_3304237</name>
</gene>
<dbReference type="AlphaFoldDB" id="A0AAW0E2S6"/>
<sequence length="213" mass="23677">MVFPSTLDAYVPSGGPDLLAIANFTPTYFSSQTIFFHVVRCFYFALALLSTGFPSGTPGVPQIAFDELSLRLYHTTLLHDLGWSNSTEILNHPAHAMTFELHGAFIAFEHLQTALPQPRRRYNGTGLVGVDTTKLWHPQTVAEIEKAYPRGDFAEAGIAAIDRDFDEKPNCLVSHYPGGERALENDFHVGPIAGPENHQRRSNVRGRYPPVRN</sequence>
<evidence type="ECO:0008006" key="4">
    <source>
        <dbReference type="Google" id="ProtNLM"/>
    </source>
</evidence>
<evidence type="ECO:0000256" key="1">
    <source>
        <dbReference type="SAM" id="MobiDB-lite"/>
    </source>
</evidence>
<name>A0AAW0E2S6_9AGAR</name>
<dbReference type="EMBL" id="JAWWNJ010000004">
    <property type="protein sequence ID" value="KAK7057854.1"/>
    <property type="molecule type" value="Genomic_DNA"/>
</dbReference>
<dbReference type="Proteomes" id="UP001362999">
    <property type="component" value="Unassembled WGS sequence"/>
</dbReference>
<evidence type="ECO:0000313" key="2">
    <source>
        <dbReference type="EMBL" id="KAK7057854.1"/>
    </source>
</evidence>
<accession>A0AAW0E2S6</accession>
<keyword evidence="3" id="KW-1185">Reference proteome</keyword>
<feature type="region of interest" description="Disordered" evidence="1">
    <location>
        <begin position="189"/>
        <end position="213"/>
    </location>
</feature>
<evidence type="ECO:0000313" key="3">
    <source>
        <dbReference type="Proteomes" id="UP001362999"/>
    </source>
</evidence>
<proteinExistence type="predicted"/>
<organism evidence="2 3">
    <name type="scientific">Favolaschia claudopus</name>
    <dbReference type="NCBI Taxonomy" id="2862362"/>
    <lineage>
        <taxon>Eukaryota</taxon>
        <taxon>Fungi</taxon>
        <taxon>Dikarya</taxon>
        <taxon>Basidiomycota</taxon>
        <taxon>Agaricomycotina</taxon>
        <taxon>Agaricomycetes</taxon>
        <taxon>Agaricomycetidae</taxon>
        <taxon>Agaricales</taxon>
        <taxon>Marasmiineae</taxon>
        <taxon>Mycenaceae</taxon>
        <taxon>Favolaschia</taxon>
    </lineage>
</organism>
<comment type="caution">
    <text evidence="2">The sequence shown here is derived from an EMBL/GenBank/DDBJ whole genome shotgun (WGS) entry which is preliminary data.</text>
</comment>
<reference evidence="2 3" key="1">
    <citation type="journal article" date="2024" name="J Genomics">
        <title>Draft genome sequencing and assembly of Favolaschia claudopus CIRM-BRFM 2984 isolated from oak limbs.</title>
        <authorList>
            <person name="Navarro D."/>
            <person name="Drula E."/>
            <person name="Chaduli D."/>
            <person name="Cazenave R."/>
            <person name="Ahrendt S."/>
            <person name="Wang J."/>
            <person name="Lipzen A."/>
            <person name="Daum C."/>
            <person name="Barry K."/>
            <person name="Grigoriev I.V."/>
            <person name="Favel A."/>
            <person name="Rosso M.N."/>
            <person name="Martin F."/>
        </authorList>
    </citation>
    <scope>NUCLEOTIDE SEQUENCE [LARGE SCALE GENOMIC DNA]</scope>
    <source>
        <strain evidence="2 3">CIRM-BRFM 2984</strain>
    </source>
</reference>
<protein>
    <recommendedName>
        <fullName evidence="4">HD domain-containing protein</fullName>
    </recommendedName>
</protein>